<dbReference type="GO" id="GO:0005506">
    <property type="term" value="F:iron ion binding"/>
    <property type="evidence" value="ECO:0007669"/>
    <property type="project" value="InterPro"/>
</dbReference>
<keyword evidence="5" id="KW-0503">Monooxygenase</keyword>
<evidence type="ECO:0000256" key="5">
    <source>
        <dbReference type="ARBA" id="ARBA00023033"/>
    </source>
</evidence>
<keyword evidence="3" id="KW-0560">Oxidoreductase</keyword>
<accession>A0A2V1DWF7</accession>
<evidence type="ECO:0000256" key="6">
    <source>
        <dbReference type="PIRSR" id="PIRSR602401-1"/>
    </source>
</evidence>
<evidence type="ECO:0000256" key="1">
    <source>
        <dbReference type="ARBA" id="ARBA00001971"/>
    </source>
</evidence>
<protein>
    <submittedName>
        <fullName evidence="7">Cytochrome P450</fullName>
    </submittedName>
</protein>
<dbReference type="Gene3D" id="1.10.630.10">
    <property type="entry name" value="Cytochrome P450"/>
    <property type="match status" value="1"/>
</dbReference>
<dbReference type="EMBL" id="KZ805340">
    <property type="protein sequence ID" value="PVI02683.1"/>
    <property type="molecule type" value="Genomic_DNA"/>
</dbReference>
<dbReference type="STRING" id="97972.A0A2V1DWF7"/>
<feature type="binding site" description="axial binding residue" evidence="6">
    <location>
        <position position="402"/>
    </location>
    <ligand>
        <name>heme</name>
        <dbReference type="ChEBI" id="CHEBI:30413"/>
    </ligand>
    <ligandPart>
        <name>Fe</name>
        <dbReference type="ChEBI" id="CHEBI:18248"/>
    </ligandPart>
</feature>
<dbReference type="GO" id="GO:0004497">
    <property type="term" value="F:monooxygenase activity"/>
    <property type="evidence" value="ECO:0007669"/>
    <property type="project" value="UniProtKB-KW"/>
</dbReference>
<evidence type="ECO:0000256" key="4">
    <source>
        <dbReference type="ARBA" id="ARBA00023004"/>
    </source>
</evidence>
<evidence type="ECO:0000313" key="8">
    <source>
        <dbReference type="Proteomes" id="UP000244855"/>
    </source>
</evidence>
<evidence type="ECO:0000313" key="7">
    <source>
        <dbReference type="EMBL" id="PVI02683.1"/>
    </source>
</evidence>
<dbReference type="Pfam" id="PF00067">
    <property type="entry name" value="p450"/>
    <property type="match status" value="1"/>
</dbReference>
<keyword evidence="6" id="KW-0349">Heme</keyword>
<dbReference type="OrthoDB" id="2789670at2759"/>
<organism evidence="7 8">
    <name type="scientific">Periconia macrospinosa</name>
    <dbReference type="NCBI Taxonomy" id="97972"/>
    <lineage>
        <taxon>Eukaryota</taxon>
        <taxon>Fungi</taxon>
        <taxon>Dikarya</taxon>
        <taxon>Ascomycota</taxon>
        <taxon>Pezizomycotina</taxon>
        <taxon>Dothideomycetes</taxon>
        <taxon>Pleosporomycetidae</taxon>
        <taxon>Pleosporales</taxon>
        <taxon>Massarineae</taxon>
        <taxon>Periconiaceae</taxon>
        <taxon>Periconia</taxon>
    </lineage>
</organism>
<dbReference type="CDD" id="cd20615">
    <property type="entry name" value="CYP_GliC-like"/>
    <property type="match status" value="1"/>
</dbReference>
<keyword evidence="2 6" id="KW-0479">Metal-binding</keyword>
<dbReference type="GO" id="GO:0016705">
    <property type="term" value="F:oxidoreductase activity, acting on paired donors, with incorporation or reduction of molecular oxygen"/>
    <property type="evidence" value="ECO:0007669"/>
    <property type="project" value="InterPro"/>
</dbReference>
<reference evidence="7 8" key="1">
    <citation type="journal article" date="2018" name="Sci. Rep.">
        <title>Comparative genomics provides insights into the lifestyle and reveals functional heterogeneity of dark septate endophytic fungi.</title>
        <authorList>
            <person name="Knapp D.G."/>
            <person name="Nemeth J.B."/>
            <person name="Barry K."/>
            <person name="Hainaut M."/>
            <person name="Henrissat B."/>
            <person name="Johnson J."/>
            <person name="Kuo A."/>
            <person name="Lim J.H.P."/>
            <person name="Lipzen A."/>
            <person name="Nolan M."/>
            <person name="Ohm R.A."/>
            <person name="Tamas L."/>
            <person name="Grigoriev I.V."/>
            <person name="Spatafora J.W."/>
            <person name="Nagy L.G."/>
            <person name="Kovacs G.M."/>
        </authorList>
    </citation>
    <scope>NUCLEOTIDE SEQUENCE [LARGE SCALE GENOMIC DNA]</scope>
    <source>
        <strain evidence="7 8">DSE2036</strain>
    </source>
</reference>
<dbReference type="InterPro" id="IPR001128">
    <property type="entry name" value="Cyt_P450"/>
</dbReference>
<dbReference type="PRINTS" id="PR00463">
    <property type="entry name" value="EP450I"/>
</dbReference>
<dbReference type="PANTHER" id="PTHR24303">
    <property type="entry name" value="HEME-BINDING MONOOXYGENASE FAMILY"/>
    <property type="match status" value="1"/>
</dbReference>
<evidence type="ECO:0000256" key="2">
    <source>
        <dbReference type="ARBA" id="ARBA00022723"/>
    </source>
</evidence>
<keyword evidence="8" id="KW-1185">Reference proteome</keyword>
<dbReference type="GO" id="GO:0020037">
    <property type="term" value="F:heme binding"/>
    <property type="evidence" value="ECO:0007669"/>
    <property type="project" value="InterPro"/>
</dbReference>
<gene>
    <name evidence="7" type="ORF">DM02DRAFT_626572</name>
</gene>
<dbReference type="InterPro" id="IPR036396">
    <property type="entry name" value="Cyt_P450_sf"/>
</dbReference>
<proteinExistence type="predicted"/>
<dbReference type="AlphaFoldDB" id="A0A2V1DWF7"/>
<evidence type="ECO:0000256" key="3">
    <source>
        <dbReference type="ARBA" id="ARBA00023002"/>
    </source>
</evidence>
<name>A0A2V1DWF7_9PLEO</name>
<keyword evidence="4 6" id="KW-0408">Iron</keyword>
<dbReference type="PANTHER" id="PTHR24303:SF31">
    <property type="entry name" value="CYTOCHROME P450 307A1-RELATED"/>
    <property type="match status" value="1"/>
</dbReference>
<dbReference type="InterPro" id="IPR002401">
    <property type="entry name" value="Cyt_P450_E_grp-I"/>
</dbReference>
<dbReference type="Proteomes" id="UP000244855">
    <property type="component" value="Unassembled WGS sequence"/>
</dbReference>
<dbReference type="SUPFAM" id="SSF48264">
    <property type="entry name" value="Cytochrome P450"/>
    <property type="match status" value="1"/>
</dbReference>
<comment type="cofactor">
    <cofactor evidence="1 6">
        <name>heme</name>
        <dbReference type="ChEBI" id="CHEBI:30413"/>
    </cofactor>
</comment>
<sequence length="461" mass="52838">MDLPSVPYRFPNGQGNVAKFLQGESQSRIWQMKMGSIYRIWARFSSEVVLTRPEHLQVVFKDSHMHLKGKSMNSGWLCGEILGSCIGLLNQSDWEAARTPFISTFHRNKSPSYIPLIQERVRRQFNKIEAENHPNEKAVILNPSKDLKLLPLWVLCDIIYGDLTEAMEKQFEEIIPLRESLWRQVISGKISRFTLSQYLPTSTNRDLRLFKEKWDRFNDDAYRRAKVEYPNHPIVGFYEAVEENTMTRKKLLHTLDEALFANLDVTIGNFSWNPIFLAAHQNIQSDLRVEIQAAKKESTDDSLTSYLSSTSTLLMACVLESARLKPMASFSIPQAAPTDRILDNFIIPAGTSFIVDTYGLNVLDPYWGKDNTQYRPARFLEHKSAGELRYRFWRYGFGPRQCLGKNVADVVIKTALAYMVDHYNLRIPAEDGNSTGNWDRVADTWISVAGATIVCDKSHAR</sequence>